<evidence type="ECO:0000256" key="8">
    <source>
        <dbReference type="SAM" id="Coils"/>
    </source>
</evidence>
<feature type="transmembrane region" description="Helical" evidence="10">
    <location>
        <begin position="233"/>
        <end position="256"/>
    </location>
</feature>
<evidence type="ECO:0000256" key="4">
    <source>
        <dbReference type="ARBA" id="ARBA00022692"/>
    </source>
</evidence>
<evidence type="ECO:0000313" key="12">
    <source>
        <dbReference type="Proteomes" id="UP001605036"/>
    </source>
</evidence>
<gene>
    <name evidence="11" type="ORF">R1flu_027524</name>
</gene>
<evidence type="ECO:0008006" key="13">
    <source>
        <dbReference type="Google" id="ProtNLM"/>
    </source>
</evidence>
<feature type="transmembrane region" description="Helical" evidence="10">
    <location>
        <begin position="356"/>
        <end position="376"/>
    </location>
</feature>
<dbReference type="Pfam" id="PF13520">
    <property type="entry name" value="AA_permease_2"/>
    <property type="match status" value="1"/>
</dbReference>
<keyword evidence="8" id="KW-0175">Coiled coil</keyword>
<evidence type="ECO:0000256" key="2">
    <source>
        <dbReference type="ARBA" id="ARBA00022448"/>
    </source>
</evidence>
<keyword evidence="6 10" id="KW-0472">Membrane</keyword>
<evidence type="ECO:0000256" key="7">
    <source>
        <dbReference type="ARBA" id="ARBA00024041"/>
    </source>
</evidence>
<organism evidence="11 12">
    <name type="scientific">Riccia fluitans</name>
    <dbReference type="NCBI Taxonomy" id="41844"/>
    <lineage>
        <taxon>Eukaryota</taxon>
        <taxon>Viridiplantae</taxon>
        <taxon>Streptophyta</taxon>
        <taxon>Embryophyta</taxon>
        <taxon>Marchantiophyta</taxon>
        <taxon>Marchantiopsida</taxon>
        <taxon>Marchantiidae</taxon>
        <taxon>Marchantiales</taxon>
        <taxon>Ricciaceae</taxon>
        <taxon>Riccia</taxon>
    </lineage>
</organism>
<dbReference type="Gene3D" id="1.20.1740.10">
    <property type="entry name" value="Amino acid/polyamine transporter I"/>
    <property type="match status" value="1"/>
</dbReference>
<keyword evidence="12" id="KW-1185">Reference proteome</keyword>
<evidence type="ECO:0000256" key="9">
    <source>
        <dbReference type="SAM" id="MobiDB-lite"/>
    </source>
</evidence>
<dbReference type="GO" id="GO:0005886">
    <property type="term" value="C:plasma membrane"/>
    <property type="evidence" value="ECO:0007669"/>
    <property type="project" value="UniProtKB-SubCell"/>
</dbReference>
<reference evidence="11 12" key="1">
    <citation type="submission" date="2024-09" db="EMBL/GenBank/DDBJ databases">
        <title>Chromosome-scale assembly of Riccia fluitans.</title>
        <authorList>
            <person name="Paukszto L."/>
            <person name="Sawicki J."/>
            <person name="Karawczyk K."/>
            <person name="Piernik-Szablinska J."/>
            <person name="Szczecinska M."/>
            <person name="Mazdziarz M."/>
        </authorList>
    </citation>
    <scope>NUCLEOTIDE SEQUENCE [LARGE SCALE GENOMIC DNA]</scope>
    <source>
        <strain evidence="11">Rf_01</strain>
        <tissue evidence="11">Aerial parts of the thallus</tissue>
    </source>
</reference>
<evidence type="ECO:0000256" key="3">
    <source>
        <dbReference type="ARBA" id="ARBA00022475"/>
    </source>
</evidence>
<dbReference type="GO" id="GO:0015203">
    <property type="term" value="F:polyamine transmembrane transporter activity"/>
    <property type="evidence" value="ECO:0007669"/>
    <property type="project" value="UniProtKB-ARBA"/>
</dbReference>
<dbReference type="EMBL" id="JBHFFA010000008">
    <property type="protein sequence ID" value="KAL2608951.1"/>
    <property type="molecule type" value="Genomic_DNA"/>
</dbReference>
<name>A0ABD1XM21_9MARC</name>
<keyword evidence="2" id="KW-0813">Transport</keyword>
<feature type="coiled-coil region" evidence="8">
    <location>
        <begin position="693"/>
        <end position="720"/>
    </location>
</feature>
<dbReference type="InterPro" id="IPR002293">
    <property type="entry name" value="AA/rel_permease1"/>
</dbReference>
<evidence type="ECO:0000256" key="10">
    <source>
        <dbReference type="SAM" id="Phobius"/>
    </source>
</evidence>
<comment type="similarity">
    <text evidence="7">Belongs to the amino acid-polyamine-organocation (APC) superfamily. Polyamine:cation symporter (PHS) (TC 2.A.3.12) family.</text>
</comment>
<feature type="transmembrane region" description="Helical" evidence="10">
    <location>
        <begin position="664"/>
        <end position="681"/>
    </location>
</feature>
<comment type="caution">
    <text evidence="11">The sequence shown here is derived from an EMBL/GenBank/DDBJ whole genome shotgun (WGS) entry which is preliminary data.</text>
</comment>
<protein>
    <recommendedName>
        <fullName evidence="13">Amino acid permease</fullName>
    </recommendedName>
</protein>
<feature type="transmembrane region" description="Helical" evidence="10">
    <location>
        <begin position="637"/>
        <end position="658"/>
    </location>
</feature>
<proteinExistence type="inferred from homology"/>
<sequence length="770" mass="83051">MCLSTNLRHCSAVLPGDDGSIRLPRTLALATEHFASGFLHRESLRAFSSLKMQSATKAARRLSQVMGLGSGTTSAYISATWGAEPEHFDEELIPDSHSIPEVGPLSPSAAFFPSSRSRTIGQRISMFFGVDPDANENFFRDQGEVDRASSSEPKELVSRMKRKMTTFLAITSPCDSPEGSTTTAAESSDAAEKRVDLSSFNRSGDRKRPKQGAVKPTSSSRKRGAAISSQHQVQLLSTLQLISITFFAVSGGPYGFEPTVGAGGPGLMLLGLLVVPIVWAAPLAFMTAELSCMIPESGGHVLWVYRAFGPFWSFVNSCFAFTCSVLDNALYPVLFVEYLSALIYEGKQDMPYGWSVFIKIFIIFIVTVINILGISIVGMVSVILGMLVLAPFISMCLIGLTHLNFDWMGLEDEWASPPGTMQPSHSSPVDWGKFLILLLWNTSGSVLPPASDFESSSFVFIFDAAGTCASEVRNPGQAFPKALTTSVGLMVGVYALPTLIGVSVLPDSKLWKEGTYVIVAKLIGGNILKGWMGFSAVSSALGLLLTRLCTNSRIVYGMALVEQAPSMFSKLHPVYATPWVAILATSICTLFMTGFNFYSLAEANMLFYAFSTILKFASLVQLRYTEPDAFRPYRVPLGDGAMAAAVVLPIGSCIAMLAFSSVRAQGIGLVGASLAVLLFIVKELFYQYGSQAEEAVQDRMARVQQNLDSMQRRIDKVIQEEFTAPVRTLGDAIPQLPHQIVSGVTGLSGPVKSLGQGLRGPVRSLGNAFG</sequence>
<accession>A0ABD1XM21</accession>
<dbReference type="AlphaFoldDB" id="A0ABD1XM21"/>
<dbReference type="InterPro" id="IPR044566">
    <property type="entry name" value="RMV1-like"/>
</dbReference>
<evidence type="ECO:0000256" key="1">
    <source>
        <dbReference type="ARBA" id="ARBA00004651"/>
    </source>
</evidence>
<evidence type="ECO:0000313" key="11">
    <source>
        <dbReference type="EMBL" id="KAL2608951.1"/>
    </source>
</evidence>
<evidence type="ECO:0000256" key="6">
    <source>
        <dbReference type="ARBA" id="ARBA00023136"/>
    </source>
</evidence>
<comment type="subcellular location">
    <subcellularLocation>
        <location evidence="1">Cell membrane</location>
        <topology evidence="1">Multi-pass membrane protein</topology>
    </subcellularLocation>
</comment>
<feature type="transmembrane region" description="Helical" evidence="10">
    <location>
        <begin position="268"/>
        <end position="290"/>
    </location>
</feature>
<feature type="compositionally biased region" description="Low complexity" evidence="9">
    <location>
        <begin position="178"/>
        <end position="188"/>
    </location>
</feature>
<feature type="transmembrane region" description="Helical" evidence="10">
    <location>
        <begin position="531"/>
        <end position="550"/>
    </location>
</feature>
<feature type="transmembrane region" description="Helical" evidence="10">
    <location>
        <begin position="302"/>
        <end position="322"/>
    </location>
</feature>
<feature type="transmembrane region" description="Helical" evidence="10">
    <location>
        <begin position="571"/>
        <end position="593"/>
    </location>
</feature>
<dbReference type="Proteomes" id="UP001605036">
    <property type="component" value="Unassembled WGS sequence"/>
</dbReference>
<feature type="transmembrane region" description="Helical" evidence="10">
    <location>
        <begin position="382"/>
        <end position="400"/>
    </location>
</feature>
<keyword evidence="5 10" id="KW-1133">Transmembrane helix</keyword>
<dbReference type="PANTHER" id="PTHR45826:SF25">
    <property type="entry name" value="AMINO ACID PERMEASE-LIKE PROTEIN"/>
    <property type="match status" value="1"/>
</dbReference>
<keyword evidence="3" id="KW-1003">Cell membrane</keyword>
<feature type="transmembrane region" description="Helical" evidence="10">
    <location>
        <begin position="605"/>
        <end position="625"/>
    </location>
</feature>
<keyword evidence="4 10" id="KW-0812">Transmembrane</keyword>
<feature type="region of interest" description="Disordered" evidence="9">
    <location>
        <begin position="171"/>
        <end position="226"/>
    </location>
</feature>
<dbReference type="PANTHER" id="PTHR45826">
    <property type="entry name" value="POLYAMINE TRANSPORTER PUT1"/>
    <property type="match status" value="1"/>
</dbReference>
<feature type="transmembrane region" description="Helical" evidence="10">
    <location>
        <begin position="482"/>
        <end position="505"/>
    </location>
</feature>
<evidence type="ECO:0000256" key="5">
    <source>
        <dbReference type="ARBA" id="ARBA00022989"/>
    </source>
</evidence>